<evidence type="ECO:0000313" key="2">
    <source>
        <dbReference type="EMBL" id="EUA16665.1"/>
    </source>
</evidence>
<dbReference type="EMBL" id="JAOB01000079">
    <property type="protein sequence ID" value="EUA16665.1"/>
    <property type="molecule type" value="Genomic_DNA"/>
</dbReference>
<proteinExistence type="predicted"/>
<dbReference type="AlphaFoldDB" id="X7ZDJ1"/>
<organism evidence="2">
    <name type="scientific">Mycobacterium xenopi 4042</name>
    <dbReference type="NCBI Taxonomy" id="1299334"/>
    <lineage>
        <taxon>Bacteria</taxon>
        <taxon>Bacillati</taxon>
        <taxon>Actinomycetota</taxon>
        <taxon>Actinomycetes</taxon>
        <taxon>Mycobacteriales</taxon>
        <taxon>Mycobacteriaceae</taxon>
        <taxon>Mycobacterium</taxon>
    </lineage>
</organism>
<comment type="caution">
    <text evidence="2">The sequence shown here is derived from an EMBL/GenBank/DDBJ whole genome shotgun (WGS) entry which is preliminary data.</text>
</comment>
<reference evidence="2" key="1">
    <citation type="submission" date="2014-01" db="EMBL/GenBank/DDBJ databases">
        <authorList>
            <person name="Brown-Elliot B."/>
            <person name="Wallace R."/>
            <person name="Lenaerts A."/>
            <person name="Ordway D."/>
            <person name="DeGroote M.A."/>
            <person name="Parker T."/>
            <person name="Sizemore C."/>
            <person name="Tallon L.J."/>
            <person name="Sadzewicz L.K."/>
            <person name="Sengamalay N."/>
            <person name="Fraser C.M."/>
            <person name="Hine E."/>
            <person name="Shefchek K.A."/>
            <person name="Das S.P."/>
            <person name="Tettelin H."/>
        </authorList>
    </citation>
    <scope>NUCLEOTIDE SEQUENCE [LARGE SCALE GENOMIC DNA]</scope>
    <source>
        <strain evidence="2">4042</strain>
    </source>
</reference>
<protein>
    <submittedName>
        <fullName evidence="2">Uncharacterized protein</fullName>
    </submittedName>
</protein>
<feature type="region of interest" description="Disordered" evidence="1">
    <location>
        <begin position="17"/>
        <end position="48"/>
    </location>
</feature>
<name>X7ZDJ1_MYCXE</name>
<evidence type="ECO:0000256" key="1">
    <source>
        <dbReference type="SAM" id="MobiDB-lite"/>
    </source>
</evidence>
<sequence>MFLASEGCRYLTGTHCSSTAEATSTASRGHPTSTRTNAVAYRCGSPRR</sequence>
<accession>X7ZDJ1</accession>
<feature type="compositionally biased region" description="Low complexity" evidence="1">
    <location>
        <begin position="17"/>
        <end position="27"/>
    </location>
</feature>
<gene>
    <name evidence="2" type="ORF">I553_3633</name>
</gene>